<dbReference type="RefSeq" id="WP_150946150.1">
    <property type="nucleotide sequence ID" value="NZ_VCMV01000024.1"/>
</dbReference>
<dbReference type="GO" id="GO:0035438">
    <property type="term" value="F:cyclic-di-GMP binding"/>
    <property type="evidence" value="ECO:0007669"/>
    <property type="project" value="InterPro"/>
</dbReference>
<name>A0A5N3P8Z8_9HYPH</name>
<dbReference type="Gene3D" id="2.40.10.220">
    <property type="entry name" value="predicted glycosyltransferase like domains"/>
    <property type="match status" value="1"/>
</dbReference>
<gene>
    <name evidence="2" type="ORF">FEZ63_15760</name>
</gene>
<proteinExistence type="predicted"/>
<dbReference type="SUPFAM" id="SSF141371">
    <property type="entry name" value="PilZ domain-like"/>
    <property type="match status" value="1"/>
</dbReference>
<dbReference type="Pfam" id="PF07238">
    <property type="entry name" value="PilZ"/>
    <property type="match status" value="1"/>
</dbReference>
<feature type="domain" description="PilZ" evidence="1">
    <location>
        <begin position="8"/>
        <end position="87"/>
    </location>
</feature>
<reference evidence="2 3" key="1">
    <citation type="journal article" date="2019" name="Microorganisms">
        <title>Genome Insights into the Novel Species Microvirga brassicacearum, a Rapeseed Endophyte with Biotechnological Potential.</title>
        <authorList>
            <person name="Jimenez-Gomez A."/>
            <person name="Saati-Santamaria Z."/>
            <person name="Igual J.M."/>
            <person name="Rivas R."/>
            <person name="Mateos P.F."/>
            <person name="Garcia-Fraile P."/>
        </authorList>
    </citation>
    <scope>NUCLEOTIDE SEQUENCE [LARGE SCALE GENOMIC DNA]</scope>
    <source>
        <strain evidence="2 3">CDVBN77</strain>
    </source>
</reference>
<keyword evidence="3" id="KW-1185">Reference proteome</keyword>
<dbReference type="AlphaFoldDB" id="A0A5N3P8Z8"/>
<dbReference type="InterPro" id="IPR009875">
    <property type="entry name" value="PilZ_domain"/>
</dbReference>
<accession>A0A5N3P8Z8</accession>
<dbReference type="Proteomes" id="UP000325684">
    <property type="component" value="Unassembled WGS sequence"/>
</dbReference>
<dbReference type="OrthoDB" id="8020922at2"/>
<organism evidence="2 3">
    <name type="scientific">Microvirga brassicacearum</name>
    <dbReference type="NCBI Taxonomy" id="2580413"/>
    <lineage>
        <taxon>Bacteria</taxon>
        <taxon>Pseudomonadati</taxon>
        <taxon>Pseudomonadota</taxon>
        <taxon>Alphaproteobacteria</taxon>
        <taxon>Hyphomicrobiales</taxon>
        <taxon>Methylobacteriaceae</taxon>
        <taxon>Microvirga</taxon>
    </lineage>
</organism>
<evidence type="ECO:0000313" key="3">
    <source>
        <dbReference type="Proteomes" id="UP000325684"/>
    </source>
</evidence>
<evidence type="ECO:0000313" key="2">
    <source>
        <dbReference type="EMBL" id="KAB0266210.1"/>
    </source>
</evidence>
<evidence type="ECO:0000259" key="1">
    <source>
        <dbReference type="Pfam" id="PF07238"/>
    </source>
</evidence>
<dbReference type="EMBL" id="VCMV01000024">
    <property type="protein sequence ID" value="KAB0266210.1"/>
    <property type="molecule type" value="Genomic_DNA"/>
</dbReference>
<sequence>MKYETRVERRSSERFRTHLKGQIVSDNSSSPVECTVRNLSADGAGIACAYAAEIPLEFELQIPEERASARVRLIWSNGIEHGVMFTDKLLRSS</sequence>
<protein>
    <submittedName>
        <fullName evidence="2">PilZ domain-containing protein</fullName>
    </submittedName>
</protein>
<comment type="caution">
    <text evidence="2">The sequence shown here is derived from an EMBL/GenBank/DDBJ whole genome shotgun (WGS) entry which is preliminary data.</text>
</comment>